<name>A0A9Q0YL37_HOLLE</name>
<evidence type="ECO:0000259" key="7">
    <source>
        <dbReference type="PROSITE" id="PS50157"/>
    </source>
</evidence>
<accession>A0A9Q0YL37</accession>
<dbReference type="PROSITE" id="PS50157">
    <property type="entry name" value="ZINC_FINGER_C2H2_2"/>
    <property type="match status" value="3"/>
</dbReference>
<keyword evidence="3 5" id="KW-0863">Zinc-finger</keyword>
<keyword evidence="9" id="KW-1185">Reference proteome</keyword>
<evidence type="ECO:0000256" key="4">
    <source>
        <dbReference type="ARBA" id="ARBA00022833"/>
    </source>
</evidence>
<dbReference type="FunFam" id="3.30.160.60:FF:000072">
    <property type="entry name" value="zinc finger protein 143 isoform X1"/>
    <property type="match status" value="1"/>
</dbReference>
<feature type="domain" description="C2H2-type" evidence="7">
    <location>
        <begin position="376"/>
        <end position="405"/>
    </location>
</feature>
<keyword evidence="1" id="KW-0479">Metal-binding</keyword>
<dbReference type="Proteomes" id="UP001152320">
    <property type="component" value="Chromosome 19"/>
</dbReference>
<feature type="domain" description="C2H2-type" evidence="7">
    <location>
        <begin position="348"/>
        <end position="375"/>
    </location>
</feature>
<gene>
    <name evidence="8" type="ORF">HOLleu_37039</name>
</gene>
<dbReference type="PANTHER" id="PTHR23235:SF120">
    <property type="entry name" value="KRUPPEL-LIKE FACTOR 15"/>
    <property type="match status" value="1"/>
</dbReference>
<evidence type="ECO:0000256" key="2">
    <source>
        <dbReference type="ARBA" id="ARBA00022737"/>
    </source>
</evidence>
<keyword evidence="2" id="KW-0677">Repeat</keyword>
<evidence type="ECO:0000256" key="6">
    <source>
        <dbReference type="SAM" id="MobiDB-lite"/>
    </source>
</evidence>
<protein>
    <recommendedName>
        <fullName evidence="7">C2H2-type domain-containing protein</fullName>
    </recommendedName>
</protein>
<dbReference type="EMBL" id="JAIZAY010000019">
    <property type="protein sequence ID" value="KAJ8024324.1"/>
    <property type="molecule type" value="Genomic_DNA"/>
</dbReference>
<dbReference type="Pfam" id="PF00096">
    <property type="entry name" value="zf-C2H2"/>
    <property type="match status" value="3"/>
</dbReference>
<evidence type="ECO:0000313" key="8">
    <source>
        <dbReference type="EMBL" id="KAJ8024324.1"/>
    </source>
</evidence>
<evidence type="ECO:0000256" key="3">
    <source>
        <dbReference type="ARBA" id="ARBA00022771"/>
    </source>
</evidence>
<evidence type="ECO:0000256" key="1">
    <source>
        <dbReference type="ARBA" id="ARBA00022723"/>
    </source>
</evidence>
<dbReference type="AlphaFoldDB" id="A0A9Q0YL37"/>
<dbReference type="FunFam" id="3.30.160.60:FF:000236">
    <property type="entry name" value="zinc finger protein 143 isoform X1"/>
    <property type="match status" value="1"/>
</dbReference>
<dbReference type="PROSITE" id="PS00028">
    <property type="entry name" value="ZINC_FINGER_C2H2_1"/>
    <property type="match status" value="3"/>
</dbReference>
<feature type="region of interest" description="Disordered" evidence="6">
    <location>
        <begin position="245"/>
        <end position="266"/>
    </location>
</feature>
<reference evidence="8" key="1">
    <citation type="submission" date="2021-10" db="EMBL/GenBank/DDBJ databases">
        <title>Tropical sea cucumber genome reveals ecological adaptation and Cuvierian tubules defense mechanism.</title>
        <authorList>
            <person name="Chen T."/>
        </authorList>
    </citation>
    <scope>NUCLEOTIDE SEQUENCE</scope>
    <source>
        <strain evidence="8">Nanhai2018</strain>
        <tissue evidence="8">Muscle</tissue>
    </source>
</reference>
<dbReference type="GO" id="GO:0008270">
    <property type="term" value="F:zinc ion binding"/>
    <property type="evidence" value="ECO:0007669"/>
    <property type="project" value="UniProtKB-KW"/>
</dbReference>
<dbReference type="OrthoDB" id="6077919at2759"/>
<keyword evidence="4" id="KW-0862">Zinc</keyword>
<dbReference type="Gene3D" id="3.30.160.60">
    <property type="entry name" value="Classic Zinc Finger"/>
    <property type="match status" value="3"/>
</dbReference>
<dbReference type="FunFam" id="3.30.160.60:FF:000125">
    <property type="entry name" value="Putative zinc finger protein 143"/>
    <property type="match status" value="1"/>
</dbReference>
<dbReference type="InterPro" id="IPR036236">
    <property type="entry name" value="Znf_C2H2_sf"/>
</dbReference>
<comment type="caution">
    <text evidence="8">The sequence shown here is derived from an EMBL/GenBank/DDBJ whole genome shotgun (WGS) entry which is preliminary data.</text>
</comment>
<dbReference type="SMART" id="SM00355">
    <property type="entry name" value="ZnF_C2H2"/>
    <property type="match status" value="3"/>
</dbReference>
<dbReference type="SUPFAM" id="SSF57667">
    <property type="entry name" value="beta-beta-alpha zinc fingers"/>
    <property type="match status" value="2"/>
</dbReference>
<sequence>MEDVMGNEIQDVSKLVASERMTNEDENLGDISATHRVRTGIKVLQQGDSVVVEEQPGILGEQTVGGVVDLEGALSGRKDDVDDGVDLDQQPAVISLVLQSPTDSVDGQLHITSSQDQHGEPSVTTAVLPGSSLTTEVGKGVLDDGETLESVQFVDASPSTLLQAKDVEDSTIVEGQAIQLDDGTTAYIHQVSADKFPSIEDGQAVQLEDGSTAYILRASLKGESSNLQAVQLEDGTTALLQTTSFDSSQDDGEASGLSVLDPFSEGNDADSQATTIQVSGQPSLTTTSGTAISLKTNEAGGLTIKAVAANADLYGKAFRCTYTGCGRFYTSAHHLKVHVRSHTGEKPYCCIHCDKAFATSYGLKSHIRVHTGEKPYKCPFANCAKAFKTSGDLQKHIRTHTGVKDHSSAPLKGVRRASPHLISEKFTFAPTQVKDPMSAKRPIVKELFLVQQTLRTT</sequence>
<evidence type="ECO:0000256" key="5">
    <source>
        <dbReference type="PROSITE-ProRule" id="PRU00042"/>
    </source>
</evidence>
<evidence type="ECO:0000313" key="9">
    <source>
        <dbReference type="Proteomes" id="UP001152320"/>
    </source>
</evidence>
<feature type="domain" description="C2H2-type" evidence="7">
    <location>
        <begin position="318"/>
        <end position="347"/>
    </location>
</feature>
<dbReference type="InterPro" id="IPR013087">
    <property type="entry name" value="Znf_C2H2_type"/>
</dbReference>
<organism evidence="8 9">
    <name type="scientific">Holothuria leucospilota</name>
    <name type="common">Black long sea cucumber</name>
    <name type="synonym">Mertensiothuria leucospilota</name>
    <dbReference type="NCBI Taxonomy" id="206669"/>
    <lineage>
        <taxon>Eukaryota</taxon>
        <taxon>Metazoa</taxon>
        <taxon>Echinodermata</taxon>
        <taxon>Eleutherozoa</taxon>
        <taxon>Echinozoa</taxon>
        <taxon>Holothuroidea</taxon>
        <taxon>Aspidochirotacea</taxon>
        <taxon>Aspidochirotida</taxon>
        <taxon>Holothuriidae</taxon>
        <taxon>Holothuria</taxon>
    </lineage>
</organism>
<dbReference type="GO" id="GO:0000978">
    <property type="term" value="F:RNA polymerase II cis-regulatory region sequence-specific DNA binding"/>
    <property type="evidence" value="ECO:0007669"/>
    <property type="project" value="TreeGrafter"/>
</dbReference>
<proteinExistence type="predicted"/>
<dbReference type="PANTHER" id="PTHR23235">
    <property type="entry name" value="KRUEPPEL-LIKE TRANSCRIPTION FACTOR"/>
    <property type="match status" value="1"/>
</dbReference>
<dbReference type="GO" id="GO:0000981">
    <property type="term" value="F:DNA-binding transcription factor activity, RNA polymerase II-specific"/>
    <property type="evidence" value="ECO:0007669"/>
    <property type="project" value="TreeGrafter"/>
</dbReference>